<evidence type="ECO:0000313" key="1">
    <source>
        <dbReference type="EMBL" id="KKK72422.1"/>
    </source>
</evidence>
<organism evidence="1">
    <name type="scientific">marine sediment metagenome</name>
    <dbReference type="NCBI Taxonomy" id="412755"/>
    <lineage>
        <taxon>unclassified sequences</taxon>
        <taxon>metagenomes</taxon>
        <taxon>ecological metagenomes</taxon>
    </lineage>
</organism>
<dbReference type="EMBL" id="LAZR01057261">
    <property type="protein sequence ID" value="KKK72422.1"/>
    <property type="molecule type" value="Genomic_DNA"/>
</dbReference>
<accession>A0A0F8XTL1</accession>
<comment type="caution">
    <text evidence="1">The sequence shown here is derived from an EMBL/GenBank/DDBJ whole genome shotgun (WGS) entry which is preliminary data.</text>
</comment>
<reference evidence="1" key="1">
    <citation type="journal article" date="2015" name="Nature">
        <title>Complex archaea that bridge the gap between prokaryotes and eukaryotes.</title>
        <authorList>
            <person name="Spang A."/>
            <person name="Saw J.H."/>
            <person name="Jorgensen S.L."/>
            <person name="Zaremba-Niedzwiedzka K."/>
            <person name="Martijn J."/>
            <person name="Lind A.E."/>
            <person name="van Eijk R."/>
            <person name="Schleper C."/>
            <person name="Guy L."/>
            <person name="Ettema T.J."/>
        </authorList>
    </citation>
    <scope>NUCLEOTIDE SEQUENCE</scope>
</reference>
<gene>
    <name evidence="1" type="ORF">LCGC14_2904050</name>
</gene>
<protein>
    <submittedName>
        <fullName evidence="1">Uncharacterized protein</fullName>
    </submittedName>
</protein>
<name>A0A0F8XTL1_9ZZZZ</name>
<sequence>MKKNIQIAIEITDGLIKAHIKNSQGIRDLINDWNSDTKELGLSIASVHEDVAKCLLVIKKYLEEKPKCRHPKKMRDKCKGQIYCMQCNTDLDEK</sequence>
<proteinExistence type="predicted"/>
<dbReference type="AlphaFoldDB" id="A0A0F8XTL1"/>